<dbReference type="InterPro" id="IPR009926">
    <property type="entry name" value="T3SS_YcgR_PilZN"/>
</dbReference>
<evidence type="ECO:0000259" key="2">
    <source>
        <dbReference type="Pfam" id="PF12945"/>
    </source>
</evidence>
<evidence type="ECO:0000313" key="3">
    <source>
        <dbReference type="EMBL" id="MET3658215.1"/>
    </source>
</evidence>
<keyword evidence="4" id="KW-1185">Reference proteome</keyword>
<protein>
    <submittedName>
        <fullName evidence="3">C-di-GMP-binding flagellar brake protein YcgR</fullName>
    </submittedName>
</protein>
<comment type="caution">
    <text evidence="3">The sequence shown here is derived from an EMBL/GenBank/DDBJ whole genome shotgun (WGS) entry which is preliminary data.</text>
</comment>
<organism evidence="3 4">
    <name type="scientific">Sporosarcina psychrophila</name>
    <name type="common">Bacillus psychrophilus</name>
    <dbReference type="NCBI Taxonomy" id="1476"/>
    <lineage>
        <taxon>Bacteria</taxon>
        <taxon>Bacillati</taxon>
        <taxon>Bacillota</taxon>
        <taxon>Bacilli</taxon>
        <taxon>Bacillales</taxon>
        <taxon>Caryophanaceae</taxon>
        <taxon>Sporosarcina</taxon>
    </lineage>
</organism>
<keyword evidence="3" id="KW-0966">Cell projection</keyword>
<dbReference type="SUPFAM" id="SSF141371">
    <property type="entry name" value="PilZ domain-like"/>
    <property type="match status" value="1"/>
</dbReference>
<keyword evidence="3" id="KW-0282">Flagellum</keyword>
<feature type="domain" description="Type III secretion system flagellar brake protein YcgR PilZN" evidence="2">
    <location>
        <begin position="5"/>
        <end position="90"/>
    </location>
</feature>
<accession>A0ABV2KAW3</accession>
<dbReference type="Pfam" id="PF12945">
    <property type="entry name" value="PilZNR"/>
    <property type="match status" value="1"/>
</dbReference>
<dbReference type="RefSeq" id="WP_340742321.1">
    <property type="nucleotide sequence ID" value="NZ_JBEPME010000005.1"/>
</dbReference>
<evidence type="ECO:0000259" key="1">
    <source>
        <dbReference type="Pfam" id="PF07238"/>
    </source>
</evidence>
<keyword evidence="3" id="KW-0969">Cilium</keyword>
<dbReference type="Gene3D" id="2.40.10.220">
    <property type="entry name" value="predicted glycosyltransferase like domains"/>
    <property type="match status" value="1"/>
</dbReference>
<dbReference type="InterPro" id="IPR009875">
    <property type="entry name" value="PilZ_domain"/>
</dbReference>
<dbReference type="Pfam" id="PF07238">
    <property type="entry name" value="PilZ"/>
    <property type="match status" value="1"/>
</dbReference>
<feature type="domain" description="PilZ" evidence="1">
    <location>
        <begin position="99"/>
        <end position="204"/>
    </location>
</feature>
<evidence type="ECO:0000313" key="4">
    <source>
        <dbReference type="Proteomes" id="UP001549104"/>
    </source>
</evidence>
<reference evidence="3 4" key="1">
    <citation type="submission" date="2024-06" db="EMBL/GenBank/DDBJ databases">
        <title>Sorghum-associated microbial communities from plants grown in Nebraska, USA.</title>
        <authorList>
            <person name="Schachtman D."/>
        </authorList>
    </citation>
    <scope>NUCLEOTIDE SEQUENCE [LARGE SCALE GENOMIC DNA]</scope>
    <source>
        <strain evidence="3 4">1288</strain>
    </source>
</reference>
<sequence length="213" mass="24451">MLLSIGTIIVIDKDFTKDSEKFKSKVVDIGDGFVMIDYPSHIETGRTAFFMDGTQLHVTFIDSMKMSYAFRTEVSGRLNKGIPMIKLSYPGDEQLIKIQRREFVRVESAIDIAVEKDGRFSQFVAADLSAGGVALTLLNPDTFKEDELLSLTIVLPFMNREIKYVKADARVIRVFEKDGRLIASLQFETINQVERQYVIRFCFERQLQMRNEK</sequence>
<proteinExistence type="predicted"/>
<gene>
    <name evidence="3" type="ORF">ABIC55_003332</name>
</gene>
<name>A0ABV2KAW3_SPOPS</name>
<dbReference type="Proteomes" id="UP001549104">
    <property type="component" value="Unassembled WGS sequence"/>
</dbReference>
<dbReference type="EMBL" id="JBEPME010000005">
    <property type="protein sequence ID" value="MET3658215.1"/>
    <property type="molecule type" value="Genomic_DNA"/>
</dbReference>